<dbReference type="AlphaFoldDB" id="A0A085WXC6"/>
<protein>
    <submittedName>
        <fullName evidence="6">Outer membrane lipoprotein</fullName>
    </submittedName>
</protein>
<comment type="caution">
    <text evidence="6">The sequence shown here is derived from an EMBL/GenBank/DDBJ whole genome shotgun (WGS) entry which is preliminary data.</text>
</comment>
<reference evidence="6 7" key="1">
    <citation type="submission" date="2014-04" db="EMBL/GenBank/DDBJ databases">
        <title>Genome assembly of Hyalangium minutum DSM 14724.</title>
        <authorList>
            <person name="Sharma G."/>
            <person name="Subramanian S."/>
        </authorList>
    </citation>
    <scope>NUCLEOTIDE SEQUENCE [LARGE SCALE GENOMIC DNA]</scope>
    <source>
        <strain evidence="6 7">DSM 14724</strain>
    </source>
</reference>
<dbReference type="InterPro" id="IPR006665">
    <property type="entry name" value="OmpA-like"/>
</dbReference>
<dbReference type="PROSITE" id="PS51123">
    <property type="entry name" value="OMPA_2"/>
    <property type="match status" value="1"/>
</dbReference>
<dbReference type="Pfam" id="PF00691">
    <property type="entry name" value="OmpA"/>
    <property type="match status" value="1"/>
</dbReference>
<feature type="domain" description="OmpA-like" evidence="5">
    <location>
        <begin position="132"/>
        <end position="246"/>
    </location>
</feature>
<evidence type="ECO:0000256" key="4">
    <source>
        <dbReference type="PROSITE-ProRule" id="PRU00473"/>
    </source>
</evidence>
<evidence type="ECO:0000256" key="1">
    <source>
        <dbReference type="ARBA" id="ARBA00004442"/>
    </source>
</evidence>
<gene>
    <name evidence="6" type="ORF">DB31_0601</name>
</gene>
<dbReference type="NCBIfam" id="TIGR04201">
    <property type="entry name" value="Myxo_Cys_RPT"/>
    <property type="match status" value="1"/>
</dbReference>
<keyword evidence="7" id="KW-1185">Reference proteome</keyword>
<dbReference type="InterPro" id="IPR050330">
    <property type="entry name" value="Bact_OuterMem_StrucFunc"/>
</dbReference>
<dbReference type="EMBL" id="JMCB01000001">
    <property type="protein sequence ID" value="KFE72339.1"/>
    <property type="molecule type" value="Genomic_DNA"/>
</dbReference>
<keyword evidence="2 4" id="KW-0472">Membrane</keyword>
<dbReference type="PANTHER" id="PTHR30329">
    <property type="entry name" value="STATOR ELEMENT OF FLAGELLAR MOTOR COMPLEX"/>
    <property type="match status" value="1"/>
</dbReference>
<keyword evidence="3" id="KW-0998">Cell outer membrane</keyword>
<dbReference type="PRINTS" id="PR01021">
    <property type="entry name" value="OMPADOMAIN"/>
</dbReference>
<dbReference type="Gene3D" id="3.30.1330.60">
    <property type="entry name" value="OmpA-like domain"/>
    <property type="match status" value="1"/>
</dbReference>
<dbReference type="InterPro" id="IPR036737">
    <property type="entry name" value="OmpA-like_sf"/>
</dbReference>
<keyword evidence="6" id="KW-0449">Lipoprotein</keyword>
<dbReference type="InterPro" id="IPR006664">
    <property type="entry name" value="OMP_bac"/>
</dbReference>
<evidence type="ECO:0000313" key="7">
    <source>
        <dbReference type="Proteomes" id="UP000028725"/>
    </source>
</evidence>
<dbReference type="GO" id="GO:0009279">
    <property type="term" value="C:cell outer membrane"/>
    <property type="evidence" value="ECO:0007669"/>
    <property type="project" value="UniProtKB-SubCell"/>
</dbReference>
<dbReference type="PATRIC" id="fig|394096.3.peg.595"/>
<sequence length="246" mass="26280">MVAGLALAMAFMTGCPKPYPNCDNDEACQSHGEVCVQGQCQECATDANCKEGFSCQANKCVPKAPECTTDTACGDGRICEAGKCAPAQCKGDTQCPSGSKCERGRCQAPQNTCSSSADCGEGQECKAGQCVAGGPKQCNWEPIRFGFNEATLSSEGQSRLSELADCIKSTKASGKITLEGHADDRGTEEYNLQLSNRRAASVKRYLVDLGIPSKSLDTVGYGETRPLNQASDEEAWSQNRRVEFRR</sequence>
<evidence type="ECO:0000256" key="3">
    <source>
        <dbReference type="ARBA" id="ARBA00023237"/>
    </source>
</evidence>
<proteinExistence type="predicted"/>
<dbReference type="PANTHER" id="PTHR30329:SF21">
    <property type="entry name" value="LIPOPROTEIN YIAD-RELATED"/>
    <property type="match status" value="1"/>
</dbReference>
<dbReference type="InterPro" id="IPR026435">
    <property type="entry name" value="Myxo_Cys_rpt"/>
</dbReference>
<dbReference type="SUPFAM" id="SSF103088">
    <property type="entry name" value="OmpA-like"/>
    <property type="match status" value="1"/>
</dbReference>
<comment type="subcellular location">
    <subcellularLocation>
        <location evidence="1">Cell outer membrane</location>
    </subcellularLocation>
</comment>
<accession>A0A085WXC6</accession>
<evidence type="ECO:0000259" key="5">
    <source>
        <dbReference type="PROSITE" id="PS51123"/>
    </source>
</evidence>
<name>A0A085WXC6_9BACT</name>
<organism evidence="6 7">
    <name type="scientific">Hyalangium minutum</name>
    <dbReference type="NCBI Taxonomy" id="394096"/>
    <lineage>
        <taxon>Bacteria</taxon>
        <taxon>Pseudomonadati</taxon>
        <taxon>Myxococcota</taxon>
        <taxon>Myxococcia</taxon>
        <taxon>Myxococcales</taxon>
        <taxon>Cystobacterineae</taxon>
        <taxon>Archangiaceae</taxon>
        <taxon>Hyalangium</taxon>
    </lineage>
</organism>
<dbReference type="Proteomes" id="UP000028725">
    <property type="component" value="Unassembled WGS sequence"/>
</dbReference>
<dbReference type="STRING" id="394096.DB31_0601"/>
<evidence type="ECO:0000313" key="6">
    <source>
        <dbReference type="EMBL" id="KFE72339.1"/>
    </source>
</evidence>
<evidence type="ECO:0000256" key="2">
    <source>
        <dbReference type="ARBA" id="ARBA00023136"/>
    </source>
</evidence>
<dbReference type="CDD" id="cd07185">
    <property type="entry name" value="OmpA_C-like"/>
    <property type="match status" value="1"/>
</dbReference>